<feature type="transmembrane region" description="Helical" evidence="7">
    <location>
        <begin position="276"/>
        <end position="296"/>
    </location>
</feature>
<evidence type="ECO:0000256" key="3">
    <source>
        <dbReference type="ARBA" id="ARBA00022475"/>
    </source>
</evidence>
<feature type="transmembrane region" description="Helical" evidence="7">
    <location>
        <begin position="72"/>
        <end position="97"/>
    </location>
</feature>
<proteinExistence type="inferred from homology"/>
<comment type="caution">
    <text evidence="11">The sequence shown here is derived from an EMBL/GenBank/DDBJ whole genome shotgun (WGS) entry which is preliminary data.</text>
</comment>
<dbReference type="InterPro" id="IPR001516">
    <property type="entry name" value="Proton_antipo_N"/>
</dbReference>
<reference evidence="11 12" key="1">
    <citation type="submission" date="2017-02" db="EMBL/GenBank/DDBJ databases">
        <title>Genome sequence of the nitrite-oxidizing bacterium Nitrobacter vulgaris strain Ab1.</title>
        <authorList>
            <person name="Mellbye B.L."/>
            <person name="Davis E.W."/>
            <person name="Spieck E."/>
            <person name="Chang J.H."/>
            <person name="Bottomley P.J."/>
            <person name="Sayavedra-Soto L.A."/>
        </authorList>
    </citation>
    <scope>NUCLEOTIDE SEQUENCE [LARGE SCALE GENOMIC DNA]</scope>
    <source>
        <strain evidence="11 12">Ab1</strain>
    </source>
</reference>
<gene>
    <name evidence="7" type="primary">dabB</name>
    <name evidence="11" type="ORF">B2M20_10950</name>
</gene>
<comment type="subcellular location">
    <subcellularLocation>
        <location evidence="7">Cell membrane</location>
        <topology evidence="7">Multi-pass membrane protein</topology>
    </subcellularLocation>
    <subcellularLocation>
        <location evidence="1">Endomembrane system</location>
        <topology evidence="1">Multi-pass membrane protein</topology>
    </subcellularLocation>
    <subcellularLocation>
        <location evidence="8">Membrane</location>
        <topology evidence="8">Multi-pass membrane protein</topology>
    </subcellularLocation>
</comment>
<feature type="transmembrane region" description="Helical" evidence="7">
    <location>
        <begin position="441"/>
        <end position="465"/>
    </location>
</feature>
<dbReference type="GO" id="GO:0012505">
    <property type="term" value="C:endomembrane system"/>
    <property type="evidence" value="ECO:0007669"/>
    <property type="project" value="UniProtKB-SubCell"/>
</dbReference>
<evidence type="ECO:0000259" key="10">
    <source>
        <dbReference type="Pfam" id="PF00662"/>
    </source>
</evidence>
<evidence type="ECO:0000313" key="11">
    <source>
        <dbReference type="EMBL" id="OPH82585.1"/>
    </source>
</evidence>
<feature type="transmembrane region" description="Helical" evidence="7">
    <location>
        <begin position="247"/>
        <end position="264"/>
    </location>
</feature>
<dbReference type="HAMAP" id="MF_00862">
    <property type="entry name" value="DabB"/>
    <property type="match status" value="1"/>
</dbReference>
<keyword evidence="6 7" id="KW-0472">Membrane</keyword>
<dbReference type="GO" id="GO:0003954">
    <property type="term" value="F:NADH dehydrogenase activity"/>
    <property type="evidence" value="ECO:0007669"/>
    <property type="project" value="TreeGrafter"/>
</dbReference>
<protein>
    <recommendedName>
        <fullName evidence="7">Probable inorganic carbon transporter subunit DabB</fullName>
    </recommendedName>
</protein>
<feature type="transmembrane region" description="Helical" evidence="7">
    <location>
        <begin position="416"/>
        <end position="435"/>
    </location>
</feature>
<dbReference type="PANTHER" id="PTHR42829:SF1">
    <property type="entry name" value="INORGANIC CARBON TRANSPORTER SUBUNIT DABB-RELATED"/>
    <property type="match status" value="1"/>
</dbReference>
<comment type="similarity">
    <text evidence="7">Belongs to the inorganic carbon transporter (TC 9.A.2) DabB family.</text>
</comment>
<evidence type="ECO:0000256" key="8">
    <source>
        <dbReference type="RuleBase" id="RU000320"/>
    </source>
</evidence>
<dbReference type="InterPro" id="IPR046396">
    <property type="entry name" value="Transporter_DabB"/>
</dbReference>
<dbReference type="RefSeq" id="WP_079447083.1">
    <property type="nucleotide sequence ID" value="NZ_JAVDPZ010000023.1"/>
</dbReference>
<sequence length="566" mass="61363">MDQWVSWCLVVLPLLPALSAIVAPLAGAGRPAQAARISVTMTAVTCAVALAMLVAVLAAPESEVMLARLGPAALLLDHLAVAMAVLVAAISLVVHVYSVRYMADEPGYVRFFAKLDLMTAVILLMVIAADLVTLLVAWFLIGVLLFFLLGFDTSRKASGRYALWTFLTYRVGDLPLVGAALLLWHGYGTAQLPELFTRISADPSVQLGGVAVVPLAALLLALAAFARSAQFLLHTWLPYTMDGPTPVSALMHAGIVNAGGFLFNRFAPVFVHAPNVLHLAFVVGLVTALIGSALMLTQNDVKKSLGYSTMGQMGFMIMECGLGAFSLAVYHLIAHGLFKATLFLGSGNVISESRHEDGVPPDDIYSFVVERRPLREVKKVPWLLAALVTVLVPVLVLGLSHGVVAEDFFHKQGSVVLLFFGWVTGAQLFFSIHKLPSENAWGLLTMILLSFLIVVVGYTLIAHAFEAFLYPDPVLRDAIYAAAGINDLAFVILVLFFTALLVGAWLVTFYAQSLEIGGKPGTRWNAIYLNLYALFSREFYVSVIYTQLSRSLLAATKRVNIWLRWV</sequence>
<dbReference type="AlphaFoldDB" id="A0A1V4HXK5"/>
<dbReference type="GO" id="GO:0008137">
    <property type="term" value="F:NADH dehydrogenase (ubiquinone) activity"/>
    <property type="evidence" value="ECO:0007669"/>
    <property type="project" value="InterPro"/>
</dbReference>
<dbReference type="GO" id="GO:0015990">
    <property type="term" value="P:electron transport coupled proton transport"/>
    <property type="evidence" value="ECO:0007669"/>
    <property type="project" value="TreeGrafter"/>
</dbReference>
<dbReference type="GO" id="GO:0005886">
    <property type="term" value="C:plasma membrane"/>
    <property type="evidence" value="ECO:0007669"/>
    <property type="project" value="UniProtKB-SubCell"/>
</dbReference>
<feature type="transmembrane region" description="Helical" evidence="7">
    <location>
        <begin position="117"/>
        <end position="149"/>
    </location>
</feature>
<feature type="transmembrane region" description="Helical" evidence="7">
    <location>
        <begin position="161"/>
        <end position="184"/>
    </location>
</feature>
<feature type="transmembrane region" description="Helical" evidence="7">
    <location>
        <begin position="382"/>
        <end position="404"/>
    </location>
</feature>
<feature type="transmembrane region" description="Helical" evidence="7">
    <location>
        <begin position="485"/>
        <end position="507"/>
    </location>
</feature>
<dbReference type="InterPro" id="IPR001750">
    <property type="entry name" value="ND/Mrp_TM"/>
</dbReference>
<evidence type="ECO:0000259" key="9">
    <source>
        <dbReference type="Pfam" id="PF00361"/>
    </source>
</evidence>
<organism evidence="11 12">
    <name type="scientific">Nitrobacter vulgaris</name>
    <dbReference type="NCBI Taxonomy" id="29421"/>
    <lineage>
        <taxon>Bacteria</taxon>
        <taxon>Pseudomonadati</taxon>
        <taxon>Pseudomonadota</taxon>
        <taxon>Alphaproteobacteria</taxon>
        <taxon>Hyphomicrobiales</taxon>
        <taxon>Nitrobacteraceae</taxon>
        <taxon>Nitrobacter</taxon>
    </lineage>
</organism>
<dbReference type="Pfam" id="PF00662">
    <property type="entry name" value="Proton_antipo_N"/>
    <property type="match status" value="1"/>
</dbReference>
<feature type="domain" description="NADH-Ubiquinone oxidoreductase (complex I) chain 5 N-terminal" evidence="10">
    <location>
        <begin position="73"/>
        <end position="112"/>
    </location>
</feature>
<feature type="transmembrane region" description="Helical" evidence="7">
    <location>
        <begin position="317"/>
        <end position="338"/>
    </location>
</feature>
<dbReference type="Proteomes" id="UP000189940">
    <property type="component" value="Unassembled WGS sequence"/>
</dbReference>
<dbReference type="PANTHER" id="PTHR42829">
    <property type="entry name" value="NADH-UBIQUINONE OXIDOREDUCTASE CHAIN 5"/>
    <property type="match status" value="1"/>
</dbReference>
<dbReference type="Pfam" id="PF00361">
    <property type="entry name" value="Proton_antipo_M"/>
    <property type="match status" value="1"/>
</dbReference>
<comment type="subunit">
    <text evidence="7">Forms a complex with DabA.</text>
</comment>
<dbReference type="GO" id="GO:0042773">
    <property type="term" value="P:ATP synthesis coupled electron transport"/>
    <property type="evidence" value="ECO:0007669"/>
    <property type="project" value="InterPro"/>
</dbReference>
<comment type="function">
    <text evidence="7">Part of an energy-coupled inorganic carbon pump.</text>
</comment>
<dbReference type="PRINTS" id="PR01435">
    <property type="entry name" value="NPOXDRDTASE5"/>
</dbReference>
<feature type="domain" description="NADH:quinone oxidoreductase/Mrp antiporter transmembrane" evidence="9">
    <location>
        <begin position="128"/>
        <end position="357"/>
    </location>
</feature>
<evidence type="ECO:0000256" key="4">
    <source>
        <dbReference type="ARBA" id="ARBA00022692"/>
    </source>
</evidence>
<evidence type="ECO:0000256" key="7">
    <source>
        <dbReference type="HAMAP-Rule" id="MF_00862"/>
    </source>
</evidence>
<keyword evidence="12" id="KW-1185">Reference proteome</keyword>
<evidence type="ECO:0000256" key="5">
    <source>
        <dbReference type="ARBA" id="ARBA00022989"/>
    </source>
</evidence>
<dbReference type="STRING" id="29421.B2M20_10950"/>
<feature type="transmembrane region" description="Helical" evidence="7">
    <location>
        <begin position="204"/>
        <end position="226"/>
    </location>
</feature>
<dbReference type="EMBL" id="MWPQ01000042">
    <property type="protein sequence ID" value="OPH82585.1"/>
    <property type="molecule type" value="Genomic_DNA"/>
</dbReference>
<keyword evidence="5 7" id="KW-1133">Transmembrane helix</keyword>
<evidence type="ECO:0000256" key="1">
    <source>
        <dbReference type="ARBA" id="ARBA00004127"/>
    </source>
</evidence>
<evidence type="ECO:0000256" key="2">
    <source>
        <dbReference type="ARBA" id="ARBA00022448"/>
    </source>
</evidence>
<dbReference type="OrthoDB" id="9811798at2"/>
<accession>A0A1V4HXK5</accession>
<dbReference type="InterPro" id="IPR003945">
    <property type="entry name" value="NU5C-like"/>
</dbReference>
<keyword evidence="3 7" id="KW-1003">Cell membrane</keyword>
<keyword evidence="2 7" id="KW-0813">Transport</keyword>
<name>A0A1V4HXK5_NITVU</name>
<feature type="transmembrane region" description="Helical" evidence="7">
    <location>
        <begin position="35"/>
        <end position="60"/>
    </location>
</feature>
<evidence type="ECO:0000256" key="6">
    <source>
        <dbReference type="ARBA" id="ARBA00023136"/>
    </source>
</evidence>
<dbReference type="PRINTS" id="PR01434">
    <property type="entry name" value="NADHDHGNASE5"/>
</dbReference>
<evidence type="ECO:0000313" key="12">
    <source>
        <dbReference type="Proteomes" id="UP000189940"/>
    </source>
</evidence>
<keyword evidence="4 7" id="KW-0812">Transmembrane</keyword>